<name>A0A078JQ36_BRANA</name>
<accession>A0A078JQ36</accession>
<organism evidence="1 2">
    <name type="scientific">Brassica napus</name>
    <name type="common">Rape</name>
    <dbReference type="NCBI Taxonomy" id="3708"/>
    <lineage>
        <taxon>Eukaryota</taxon>
        <taxon>Viridiplantae</taxon>
        <taxon>Streptophyta</taxon>
        <taxon>Embryophyta</taxon>
        <taxon>Tracheophyta</taxon>
        <taxon>Spermatophyta</taxon>
        <taxon>Magnoliopsida</taxon>
        <taxon>eudicotyledons</taxon>
        <taxon>Gunneridae</taxon>
        <taxon>Pentapetalae</taxon>
        <taxon>rosids</taxon>
        <taxon>malvids</taxon>
        <taxon>Brassicales</taxon>
        <taxon>Brassicaceae</taxon>
        <taxon>Brassiceae</taxon>
        <taxon>Brassica</taxon>
    </lineage>
</organism>
<dbReference type="AlphaFoldDB" id="A0A078JQ36"/>
<reference evidence="1 2" key="1">
    <citation type="journal article" date="2014" name="Science">
        <title>Plant genetics. Early allopolyploid evolution in the post-Neolithic Brassica napus oilseed genome.</title>
        <authorList>
            <person name="Chalhoub B."/>
            <person name="Denoeud F."/>
            <person name="Liu S."/>
            <person name="Parkin I.A."/>
            <person name="Tang H."/>
            <person name="Wang X."/>
            <person name="Chiquet J."/>
            <person name="Belcram H."/>
            <person name="Tong C."/>
            <person name="Samans B."/>
            <person name="Correa M."/>
            <person name="Da Silva C."/>
            <person name="Just J."/>
            <person name="Falentin C."/>
            <person name="Koh C.S."/>
            <person name="Le Clainche I."/>
            <person name="Bernard M."/>
            <person name="Bento P."/>
            <person name="Noel B."/>
            <person name="Labadie K."/>
            <person name="Alberti A."/>
            <person name="Charles M."/>
            <person name="Arnaud D."/>
            <person name="Guo H."/>
            <person name="Daviaud C."/>
            <person name="Alamery S."/>
            <person name="Jabbari K."/>
            <person name="Zhao M."/>
            <person name="Edger P.P."/>
            <person name="Chelaifa H."/>
            <person name="Tack D."/>
            <person name="Lassalle G."/>
            <person name="Mestiri I."/>
            <person name="Schnel N."/>
            <person name="Le Paslier M.C."/>
            <person name="Fan G."/>
            <person name="Renault V."/>
            <person name="Bayer P.E."/>
            <person name="Golicz A.A."/>
            <person name="Manoli S."/>
            <person name="Lee T.H."/>
            <person name="Thi V.H."/>
            <person name="Chalabi S."/>
            <person name="Hu Q."/>
            <person name="Fan C."/>
            <person name="Tollenaere R."/>
            <person name="Lu Y."/>
            <person name="Battail C."/>
            <person name="Shen J."/>
            <person name="Sidebottom C.H."/>
            <person name="Wang X."/>
            <person name="Canaguier A."/>
            <person name="Chauveau A."/>
            <person name="Berard A."/>
            <person name="Deniot G."/>
            <person name="Guan M."/>
            <person name="Liu Z."/>
            <person name="Sun F."/>
            <person name="Lim Y.P."/>
            <person name="Lyons E."/>
            <person name="Town C.D."/>
            <person name="Bancroft I."/>
            <person name="Wang X."/>
            <person name="Meng J."/>
            <person name="Ma J."/>
            <person name="Pires J.C."/>
            <person name="King G.J."/>
            <person name="Brunel D."/>
            <person name="Delourme R."/>
            <person name="Renard M."/>
            <person name="Aury J.M."/>
            <person name="Adams K.L."/>
            <person name="Batley J."/>
            <person name="Snowdon R.J."/>
            <person name="Tost J."/>
            <person name="Edwards D."/>
            <person name="Zhou Y."/>
            <person name="Hua W."/>
            <person name="Sharpe A.G."/>
            <person name="Paterson A.H."/>
            <person name="Guan C."/>
            <person name="Wincker P."/>
        </authorList>
    </citation>
    <scope>NUCLEOTIDE SEQUENCE [LARGE SCALE GENOMIC DNA]</scope>
    <source>
        <strain evidence="2">cv. Darmor-bzh</strain>
    </source>
</reference>
<dbReference type="EMBL" id="LK037565">
    <property type="protein sequence ID" value="CDY68565.1"/>
    <property type="molecule type" value="Genomic_DNA"/>
</dbReference>
<sequence length="149" mass="17396">MWVSSNYKMRELKKCCLVLQLDSNEFCTTLRLPGRVYEAGEPPDNPKAIIHYSKIDYVEKVEDILGKEEFSLIENSHIGSILKVVKRSLRCEEDQTITEPQFKIMKKPYLWMLGKDDKFTVRTLYEIFKEKARSMPTLERVSLGTTIIT</sequence>
<dbReference type="Gramene" id="CDY68565">
    <property type="protein sequence ID" value="CDY68565"/>
    <property type="gene ID" value="GSBRNA2T00075459001"/>
</dbReference>
<gene>
    <name evidence="1" type="primary">BnaCnng59570D</name>
    <name evidence="1" type="ORF">GSBRNA2T00075459001</name>
</gene>
<dbReference type="PaxDb" id="3708-A0A078JQ36"/>
<dbReference type="Proteomes" id="UP000028999">
    <property type="component" value="Unassembled WGS sequence"/>
</dbReference>
<evidence type="ECO:0000313" key="2">
    <source>
        <dbReference type="Proteomes" id="UP000028999"/>
    </source>
</evidence>
<evidence type="ECO:0000313" key="1">
    <source>
        <dbReference type="EMBL" id="CDY68565.1"/>
    </source>
</evidence>
<protein>
    <submittedName>
        <fullName evidence="1">BnaCnng59570D protein</fullName>
    </submittedName>
</protein>
<keyword evidence="2" id="KW-1185">Reference proteome</keyword>
<proteinExistence type="predicted"/>